<gene>
    <name evidence="2" type="ORF">EVAR_86571_1</name>
</gene>
<dbReference type="STRING" id="151549.A0A4C2A6M8"/>
<evidence type="ECO:0000313" key="3">
    <source>
        <dbReference type="Proteomes" id="UP000299102"/>
    </source>
</evidence>
<comment type="caution">
    <text evidence="2">The sequence shown here is derived from an EMBL/GenBank/DDBJ whole genome shotgun (WGS) entry which is preliminary data.</text>
</comment>
<name>A0A4C2A6M8_EUMVA</name>
<dbReference type="PANTHER" id="PTHR47027">
    <property type="entry name" value="REVERSE TRANSCRIPTASE DOMAIN-CONTAINING PROTEIN"/>
    <property type="match status" value="1"/>
</dbReference>
<dbReference type="Pfam" id="PF00078">
    <property type="entry name" value="RVT_1"/>
    <property type="match status" value="1"/>
</dbReference>
<feature type="domain" description="Reverse transcriptase" evidence="1">
    <location>
        <begin position="19"/>
        <end position="95"/>
    </location>
</feature>
<dbReference type="InterPro" id="IPR000477">
    <property type="entry name" value="RT_dom"/>
</dbReference>
<sequence>MGSYDLKGYERGLGMDELSVKCLLYADDQIILAPSAYGLQEIVNKMNDSVQKRCLKINVDKTKVMVFERSKRTTDCDILIEGEKIEKVKDFVYLGSLFTNDNKHDIDMERRVNAGNKANATLLAIMNSKSVSRQARLAIPNGVLIPALMYGSESWVLQKKNESRINVVEMRSFRSMCEVSRKNRCRNSDVKEQSGLKEDVVARVEGYVAVVWPSGKDE</sequence>
<keyword evidence="3" id="KW-1185">Reference proteome</keyword>
<proteinExistence type="predicted"/>
<dbReference type="OrthoDB" id="348678at2759"/>
<accession>A0A4C2A6M8</accession>
<dbReference type="PANTHER" id="PTHR47027:SF30">
    <property type="entry name" value="THAP-TYPE DOMAIN-CONTAINING PROTEIN"/>
    <property type="match status" value="1"/>
</dbReference>
<protein>
    <recommendedName>
        <fullName evidence="1">Reverse transcriptase domain-containing protein</fullName>
    </recommendedName>
</protein>
<dbReference type="EMBL" id="BGZK01002565">
    <property type="protein sequence ID" value="GBP94953.1"/>
    <property type="molecule type" value="Genomic_DNA"/>
</dbReference>
<evidence type="ECO:0000313" key="2">
    <source>
        <dbReference type="EMBL" id="GBP94953.1"/>
    </source>
</evidence>
<reference evidence="2 3" key="1">
    <citation type="journal article" date="2019" name="Commun. Biol.">
        <title>The bagworm genome reveals a unique fibroin gene that provides high tensile strength.</title>
        <authorList>
            <person name="Kono N."/>
            <person name="Nakamura H."/>
            <person name="Ohtoshi R."/>
            <person name="Tomita M."/>
            <person name="Numata K."/>
            <person name="Arakawa K."/>
        </authorList>
    </citation>
    <scope>NUCLEOTIDE SEQUENCE [LARGE SCALE GENOMIC DNA]</scope>
</reference>
<dbReference type="AlphaFoldDB" id="A0A4C2A6M8"/>
<evidence type="ECO:0000259" key="1">
    <source>
        <dbReference type="Pfam" id="PF00078"/>
    </source>
</evidence>
<dbReference type="Proteomes" id="UP000299102">
    <property type="component" value="Unassembled WGS sequence"/>
</dbReference>
<organism evidence="2 3">
    <name type="scientific">Eumeta variegata</name>
    <name type="common">Bagworm moth</name>
    <name type="synonym">Eumeta japonica</name>
    <dbReference type="NCBI Taxonomy" id="151549"/>
    <lineage>
        <taxon>Eukaryota</taxon>
        <taxon>Metazoa</taxon>
        <taxon>Ecdysozoa</taxon>
        <taxon>Arthropoda</taxon>
        <taxon>Hexapoda</taxon>
        <taxon>Insecta</taxon>
        <taxon>Pterygota</taxon>
        <taxon>Neoptera</taxon>
        <taxon>Endopterygota</taxon>
        <taxon>Lepidoptera</taxon>
        <taxon>Glossata</taxon>
        <taxon>Ditrysia</taxon>
        <taxon>Tineoidea</taxon>
        <taxon>Psychidae</taxon>
        <taxon>Oiketicinae</taxon>
        <taxon>Eumeta</taxon>
    </lineage>
</organism>